<dbReference type="GO" id="GO:0004733">
    <property type="term" value="F:pyridoxamine phosphate oxidase activity"/>
    <property type="evidence" value="ECO:0007669"/>
    <property type="project" value="InterPro"/>
</dbReference>
<evidence type="ECO:0000256" key="2">
    <source>
        <dbReference type="ARBA" id="ARBA00022630"/>
    </source>
</evidence>
<name>A0A6J7Q7P9_9ZZZZ</name>
<gene>
    <name evidence="7" type="ORF">UFOPK4061_00848</name>
</gene>
<dbReference type="PIRSF" id="PIRSF000190">
    <property type="entry name" value="Pyd_amn-ph_oxd"/>
    <property type="match status" value="1"/>
</dbReference>
<accession>A0A6J7Q7P9</accession>
<evidence type="ECO:0000259" key="6">
    <source>
        <dbReference type="Pfam" id="PF10590"/>
    </source>
</evidence>
<dbReference type="SUPFAM" id="SSF50475">
    <property type="entry name" value="FMN-binding split barrel"/>
    <property type="match status" value="1"/>
</dbReference>
<dbReference type="InterPro" id="IPR012349">
    <property type="entry name" value="Split_barrel_FMN-bd"/>
</dbReference>
<evidence type="ECO:0000259" key="5">
    <source>
        <dbReference type="Pfam" id="PF01243"/>
    </source>
</evidence>
<proteinExistence type="inferred from homology"/>
<evidence type="ECO:0000256" key="4">
    <source>
        <dbReference type="ARBA" id="ARBA00023002"/>
    </source>
</evidence>
<dbReference type="Pfam" id="PF01243">
    <property type="entry name" value="PNPOx_N"/>
    <property type="match status" value="1"/>
</dbReference>
<dbReference type="GO" id="GO:0010181">
    <property type="term" value="F:FMN binding"/>
    <property type="evidence" value="ECO:0007669"/>
    <property type="project" value="InterPro"/>
</dbReference>
<dbReference type="GO" id="GO:0008615">
    <property type="term" value="P:pyridoxine biosynthetic process"/>
    <property type="evidence" value="ECO:0007669"/>
    <property type="project" value="InterPro"/>
</dbReference>
<evidence type="ECO:0000256" key="3">
    <source>
        <dbReference type="ARBA" id="ARBA00022643"/>
    </source>
</evidence>
<keyword evidence="2" id="KW-0285">Flavoprotein</keyword>
<dbReference type="PANTHER" id="PTHR10851:SF0">
    <property type="entry name" value="PYRIDOXINE-5'-PHOSPHATE OXIDASE"/>
    <property type="match status" value="1"/>
</dbReference>
<dbReference type="InterPro" id="IPR019740">
    <property type="entry name" value="Pyridox_Oxase_CS"/>
</dbReference>
<dbReference type="InterPro" id="IPR011576">
    <property type="entry name" value="Pyridox_Oxase_N"/>
</dbReference>
<dbReference type="InterPro" id="IPR000659">
    <property type="entry name" value="Pyridox_Oxase"/>
</dbReference>
<dbReference type="PANTHER" id="PTHR10851">
    <property type="entry name" value="PYRIDOXINE-5-PHOSPHATE OXIDASE"/>
    <property type="match status" value="1"/>
</dbReference>
<sequence length="263" mass="28952">MGQSNPTGVPGMLPGRAKVTCVAFGPDSWLGQVMSLWTPPPDDAPRRLADLRVSYDIGELDAADLAANPLDAFHAWFAEAEAAGLPEPNAMILATATADAAPSARTVLLKEADPRGFVFYTNLSSRKSSELRANPQASTAFPWFAMHRQVSVVGSAELIGRDEVEAYFRSRPRGSRLGAWASEQSSVIADRSVLEERYASLDAEFGDDIPVPDFWGGWLIRPVTVEFWQGRPSRLHDRLRFRRLDDSATLDDPEGWLLERLSP</sequence>
<dbReference type="InterPro" id="IPR019576">
    <property type="entry name" value="Pyridoxamine_oxidase_dimer_C"/>
</dbReference>
<evidence type="ECO:0000313" key="7">
    <source>
        <dbReference type="EMBL" id="CAB5010542.1"/>
    </source>
</evidence>
<dbReference type="NCBIfam" id="NF004231">
    <property type="entry name" value="PRK05679.1"/>
    <property type="match status" value="1"/>
</dbReference>
<dbReference type="EMBL" id="CAFBPD010000137">
    <property type="protein sequence ID" value="CAB5010542.1"/>
    <property type="molecule type" value="Genomic_DNA"/>
</dbReference>
<reference evidence="7" key="1">
    <citation type="submission" date="2020-05" db="EMBL/GenBank/DDBJ databases">
        <authorList>
            <person name="Chiriac C."/>
            <person name="Salcher M."/>
            <person name="Ghai R."/>
            <person name="Kavagutti S V."/>
        </authorList>
    </citation>
    <scope>NUCLEOTIDE SEQUENCE</scope>
</reference>
<feature type="domain" description="Pyridoxine 5'-phosphate oxidase dimerisation C-terminal" evidence="6">
    <location>
        <begin position="215"/>
        <end position="263"/>
    </location>
</feature>
<organism evidence="7">
    <name type="scientific">freshwater metagenome</name>
    <dbReference type="NCBI Taxonomy" id="449393"/>
    <lineage>
        <taxon>unclassified sequences</taxon>
        <taxon>metagenomes</taxon>
        <taxon>ecological metagenomes</taxon>
    </lineage>
</organism>
<dbReference type="Pfam" id="PF10590">
    <property type="entry name" value="PNP_phzG_C"/>
    <property type="match status" value="1"/>
</dbReference>
<dbReference type="HAMAP" id="MF_01629">
    <property type="entry name" value="PdxH"/>
    <property type="match status" value="1"/>
</dbReference>
<dbReference type="PROSITE" id="PS01064">
    <property type="entry name" value="PYRIDOX_OXIDASE"/>
    <property type="match status" value="1"/>
</dbReference>
<keyword evidence="4" id="KW-0560">Oxidoreductase</keyword>
<dbReference type="AlphaFoldDB" id="A0A6J7Q7P9"/>
<comment type="cofactor">
    <cofactor evidence="1">
        <name>FMN</name>
        <dbReference type="ChEBI" id="CHEBI:58210"/>
    </cofactor>
</comment>
<dbReference type="Gene3D" id="2.30.110.10">
    <property type="entry name" value="Electron Transport, Fmn-binding Protein, Chain A"/>
    <property type="match status" value="1"/>
</dbReference>
<protein>
    <submittedName>
        <fullName evidence="7">Unannotated protein</fullName>
    </submittedName>
</protein>
<keyword evidence="3" id="KW-0288">FMN</keyword>
<dbReference type="NCBIfam" id="TIGR00558">
    <property type="entry name" value="pdxH"/>
    <property type="match status" value="1"/>
</dbReference>
<feature type="domain" description="Pyridoxamine 5'-phosphate oxidase N-terminal" evidence="5">
    <location>
        <begin position="79"/>
        <end position="195"/>
    </location>
</feature>
<evidence type="ECO:0000256" key="1">
    <source>
        <dbReference type="ARBA" id="ARBA00001917"/>
    </source>
</evidence>